<reference evidence="2 3" key="1">
    <citation type="submission" date="2016-10" db="EMBL/GenBank/DDBJ databases">
        <authorList>
            <person name="de Groot N.N."/>
        </authorList>
    </citation>
    <scope>NUCLEOTIDE SEQUENCE [LARGE SCALE GENOMIC DNA]</scope>
    <source>
        <strain evidence="2 3">ATCC 700224</strain>
    </source>
</reference>
<dbReference type="InterPro" id="IPR008265">
    <property type="entry name" value="Lipase_GDSL_AS"/>
</dbReference>
<protein>
    <submittedName>
        <fullName evidence="2">Acyl-CoA thioesterase-1</fullName>
    </submittedName>
</protein>
<name>A0A1G6ZFX7_9PROT</name>
<evidence type="ECO:0000259" key="1">
    <source>
        <dbReference type="Pfam" id="PF13472"/>
    </source>
</evidence>
<organism evidence="2 3">
    <name type="scientific">Rhodospira trueperi</name>
    <dbReference type="NCBI Taxonomy" id="69960"/>
    <lineage>
        <taxon>Bacteria</taxon>
        <taxon>Pseudomonadati</taxon>
        <taxon>Pseudomonadota</taxon>
        <taxon>Alphaproteobacteria</taxon>
        <taxon>Rhodospirillales</taxon>
        <taxon>Rhodospirillaceae</taxon>
        <taxon>Rhodospira</taxon>
    </lineage>
</organism>
<dbReference type="PANTHER" id="PTHR30383">
    <property type="entry name" value="THIOESTERASE 1/PROTEASE 1/LYSOPHOSPHOLIPASE L1"/>
    <property type="match status" value="1"/>
</dbReference>
<evidence type="ECO:0000313" key="3">
    <source>
        <dbReference type="Proteomes" id="UP000199412"/>
    </source>
</evidence>
<dbReference type="PANTHER" id="PTHR30383:SF24">
    <property type="entry name" value="THIOESTERASE 1_PROTEASE 1_LYSOPHOSPHOLIPASE L1"/>
    <property type="match status" value="1"/>
</dbReference>
<gene>
    <name evidence="2" type="ORF">SAMN05421720_102347</name>
</gene>
<dbReference type="InterPro" id="IPR051532">
    <property type="entry name" value="Ester_Hydrolysis_Enzymes"/>
</dbReference>
<dbReference type="SUPFAM" id="SSF52266">
    <property type="entry name" value="SGNH hydrolase"/>
    <property type="match status" value="1"/>
</dbReference>
<accession>A0A1G6ZFX7</accession>
<keyword evidence="3" id="KW-1185">Reference proteome</keyword>
<dbReference type="STRING" id="69960.SAMN05421720_102347"/>
<sequence length="207" mass="22136">MTLAFVTVLSAPAAAEDMRLMVLGDSLTAGYNLPQDKAFPVQLEQALRARDYPVTVLNAGISGDTTAGGRARLDWVLAEEPDAAIVALGANDGLRGLDPEQTRENLTAIVRRLKSQEIQVLIAGMLAPPNLGREYGEAFNAVFPEVAERTAVLLYPFFLKGVAADPTLNQADGLHPTADGVAVMVETILPKVEELLHKVDPCGCSWD</sequence>
<dbReference type="GO" id="GO:0004622">
    <property type="term" value="F:phosphatidylcholine lysophospholipase activity"/>
    <property type="evidence" value="ECO:0007669"/>
    <property type="project" value="TreeGrafter"/>
</dbReference>
<dbReference type="AlphaFoldDB" id="A0A1G6ZFX7"/>
<dbReference type="CDD" id="cd01822">
    <property type="entry name" value="Lysophospholipase_L1_like"/>
    <property type="match status" value="1"/>
</dbReference>
<dbReference type="InterPro" id="IPR013830">
    <property type="entry name" value="SGNH_hydro"/>
</dbReference>
<dbReference type="PROSITE" id="PS01098">
    <property type="entry name" value="LIPASE_GDSL_SER"/>
    <property type="match status" value="1"/>
</dbReference>
<dbReference type="EMBL" id="FNAP01000002">
    <property type="protein sequence ID" value="SDE00755.1"/>
    <property type="molecule type" value="Genomic_DNA"/>
</dbReference>
<dbReference type="InterPro" id="IPR036514">
    <property type="entry name" value="SGNH_hydro_sf"/>
</dbReference>
<dbReference type="Gene3D" id="3.40.50.1110">
    <property type="entry name" value="SGNH hydrolase"/>
    <property type="match status" value="1"/>
</dbReference>
<dbReference type="GO" id="GO:0006629">
    <property type="term" value="P:lipid metabolic process"/>
    <property type="evidence" value="ECO:0007669"/>
    <property type="project" value="InterPro"/>
</dbReference>
<dbReference type="Proteomes" id="UP000199412">
    <property type="component" value="Unassembled WGS sequence"/>
</dbReference>
<proteinExistence type="predicted"/>
<evidence type="ECO:0000313" key="2">
    <source>
        <dbReference type="EMBL" id="SDE00755.1"/>
    </source>
</evidence>
<dbReference type="Pfam" id="PF13472">
    <property type="entry name" value="Lipase_GDSL_2"/>
    <property type="match status" value="1"/>
</dbReference>
<feature type="domain" description="SGNH hydrolase-type esterase" evidence="1">
    <location>
        <begin position="22"/>
        <end position="182"/>
    </location>
</feature>